<dbReference type="AlphaFoldDB" id="A0A5D3CIG5"/>
<protein>
    <submittedName>
        <fullName evidence="1">Uncharacterized protein</fullName>
    </submittedName>
</protein>
<comment type="caution">
    <text evidence="1">The sequence shown here is derived from an EMBL/GenBank/DDBJ whole genome shotgun (WGS) entry which is preliminary data.</text>
</comment>
<proteinExistence type="predicted"/>
<evidence type="ECO:0000313" key="1">
    <source>
        <dbReference type="EMBL" id="TYK11703.1"/>
    </source>
</evidence>
<name>A0A5D3CIG5_CUCMM</name>
<dbReference type="Proteomes" id="UP000321947">
    <property type="component" value="Unassembled WGS sequence"/>
</dbReference>
<dbReference type="EMBL" id="SSTD01010531">
    <property type="protein sequence ID" value="TYK11703.1"/>
    <property type="molecule type" value="Genomic_DNA"/>
</dbReference>
<evidence type="ECO:0000313" key="2">
    <source>
        <dbReference type="Proteomes" id="UP000321947"/>
    </source>
</evidence>
<accession>A0A5D3CIG5</accession>
<organism evidence="1 2">
    <name type="scientific">Cucumis melo var. makuwa</name>
    <name type="common">Oriental melon</name>
    <dbReference type="NCBI Taxonomy" id="1194695"/>
    <lineage>
        <taxon>Eukaryota</taxon>
        <taxon>Viridiplantae</taxon>
        <taxon>Streptophyta</taxon>
        <taxon>Embryophyta</taxon>
        <taxon>Tracheophyta</taxon>
        <taxon>Spermatophyta</taxon>
        <taxon>Magnoliopsida</taxon>
        <taxon>eudicotyledons</taxon>
        <taxon>Gunneridae</taxon>
        <taxon>Pentapetalae</taxon>
        <taxon>rosids</taxon>
        <taxon>fabids</taxon>
        <taxon>Cucurbitales</taxon>
        <taxon>Cucurbitaceae</taxon>
        <taxon>Benincaseae</taxon>
        <taxon>Cucumis</taxon>
    </lineage>
</organism>
<reference evidence="1 2" key="1">
    <citation type="submission" date="2019-08" db="EMBL/GenBank/DDBJ databases">
        <title>Draft genome sequences of two oriental melons (Cucumis melo L. var makuwa).</title>
        <authorList>
            <person name="Kwon S.-Y."/>
        </authorList>
    </citation>
    <scope>NUCLEOTIDE SEQUENCE [LARGE SCALE GENOMIC DNA]</scope>
    <source>
        <strain evidence="2">cv. Chang Bougi</strain>
        <tissue evidence="1">Leaf</tissue>
    </source>
</reference>
<gene>
    <name evidence="1" type="ORF">E5676_scaffold304G00120</name>
</gene>
<sequence length="211" mass="23076">MSNSSSYCSTVILLYRHLALLQVQELLLLRVLHVRRKELSIEALLEVLPGYLADISTQHPLSSLPPLGASILQEENCALNLLVIMAFHVPANLLYRGQPHLGLVGPTRAELPRGWKRGGLGLLGSMKRQGYNHNISKVLNIPAEAKDPYGSPRSLLVARQLDCLSVSFGYTTDQIFLGISLGSPKTSYVPPGSHVARVREHASSWIPLSGL</sequence>